<sequence>MFKRSLSISENGLWLGLKELIDQVSIGQNPDQVVWGLDPKVEDLGSGVSIGRCLKEQRSSPSETPGTGKGMMKIFKKARRTV</sequence>
<organism evidence="2 3">
    <name type="scientific">Zizania palustris</name>
    <name type="common">Northern wild rice</name>
    <dbReference type="NCBI Taxonomy" id="103762"/>
    <lineage>
        <taxon>Eukaryota</taxon>
        <taxon>Viridiplantae</taxon>
        <taxon>Streptophyta</taxon>
        <taxon>Embryophyta</taxon>
        <taxon>Tracheophyta</taxon>
        <taxon>Spermatophyta</taxon>
        <taxon>Magnoliopsida</taxon>
        <taxon>Liliopsida</taxon>
        <taxon>Poales</taxon>
        <taxon>Poaceae</taxon>
        <taxon>BOP clade</taxon>
        <taxon>Oryzoideae</taxon>
        <taxon>Oryzeae</taxon>
        <taxon>Zizaniinae</taxon>
        <taxon>Zizania</taxon>
    </lineage>
</organism>
<dbReference type="Proteomes" id="UP000729402">
    <property type="component" value="Unassembled WGS sequence"/>
</dbReference>
<evidence type="ECO:0000313" key="3">
    <source>
        <dbReference type="Proteomes" id="UP000729402"/>
    </source>
</evidence>
<reference evidence="2" key="1">
    <citation type="journal article" date="2021" name="bioRxiv">
        <title>Whole Genome Assembly and Annotation of Northern Wild Rice, Zizania palustris L., Supports a Whole Genome Duplication in the Zizania Genus.</title>
        <authorList>
            <person name="Haas M."/>
            <person name="Kono T."/>
            <person name="Macchietto M."/>
            <person name="Millas R."/>
            <person name="McGilp L."/>
            <person name="Shao M."/>
            <person name="Duquette J."/>
            <person name="Hirsch C.N."/>
            <person name="Kimball J."/>
        </authorList>
    </citation>
    <scope>NUCLEOTIDE SEQUENCE</scope>
    <source>
        <tissue evidence="2">Fresh leaf tissue</tissue>
    </source>
</reference>
<evidence type="ECO:0000313" key="2">
    <source>
        <dbReference type="EMBL" id="KAG8051252.1"/>
    </source>
</evidence>
<dbReference type="AlphaFoldDB" id="A0A8J5RM40"/>
<comment type="caution">
    <text evidence="2">The sequence shown here is derived from an EMBL/GenBank/DDBJ whole genome shotgun (WGS) entry which is preliminary data.</text>
</comment>
<evidence type="ECO:0000256" key="1">
    <source>
        <dbReference type="SAM" id="MobiDB-lite"/>
    </source>
</evidence>
<name>A0A8J5RM40_ZIZPA</name>
<feature type="region of interest" description="Disordered" evidence="1">
    <location>
        <begin position="56"/>
        <end position="82"/>
    </location>
</feature>
<dbReference type="EMBL" id="JAAALK010000289">
    <property type="protein sequence ID" value="KAG8051252.1"/>
    <property type="molecule type" value="Genomic_DNA"/>
</dbReference>
<protein>
    <submittedName>
        <fullName evidence="2">Uncharacterized protein</fullName>
    </submittedName>
</protein>
<proteinExistence type="predicted"/>
<accession>A0A8J5RM40</accession>
<gene>
    <name evidence="2" type="ORF">GUJ93_ZPchr0009g2462</name>
</gene>
<reference evidence="2" key="2">
    <citation type="submission" date="2021-02" db="EMBL/GenBank/DDBJ databases">
        <authorList>
            <person name="Kimball J.A."/>
            <person name="Haas M.W."/>
            <person name="Macchietto M."/>
            <person name="Kono T."/>
            <person name="Duquette J."/>
            <person name="Shao M."/>
        </authorList>
    </citation>
    <scope>NUCLEOTIDE SEQUENCE</scope>
    <source>
        <tissue evidence="2">Fresh leaf tissue</tissue>
    </source>
</reference>
<keyword evidence="3" id="KW-1185">Reference proteome</keyword>